<evidence type="ECO:0000313" key="2">
    <source>
        <dbReference type="EMBL" id="AHB36041.1"/>
    </source>
</evidence>
<evidence type="ECO:0000313" key="3">
    <source>
        <dbReference type="Proteomes" id="UP000018550"/>
    </source>
</evidence>
<dbReference type="EMBL" id="CP006682">
    <property type="protein sequence ID" value="AHB36041.1"/>
    <property type="molecule type" value="Genomic_DNA"/>
</dbReference>
<feature type="compositionally biased region" description="Basic and acidic residues" evidence="1">
    <location>
        <begin position="1"/>
        <end position="15"/>
    </location>
</feature>
<dbReference type="RefSeq" id="WP_023788975.1">
    <property type="nucleotide sequence ID" value="NC_022998.1"/>
</dbReference>
<dbReference type="PATRIC" id="fig|1276258.3.peg.188"/>
<evidence type="ECO:0000256" key="1">
    <source>
        <dbReference type="SAM" id="MobiDB-lite"/>
    </source>
</evidence>
<proteinExistence type="predicted"/>
<dbReference type="AlphaFoldDB" id="V5RIY1"/>
<dbReference type="Proteomes" id="UP000018550">
    <property type="component" value="Chromosome"/>
</dbReference>
<reference evidence="2 3" key="1">
    <citation type="journal article" date="2014" name="Genome Announc.">
        <title>Complete Genome Sequence of Spiroplasma apis B31T (ATCC 33834), a Bacterium Associated with May Disease of Honeybees (Apis mellifera).</title>
        <authorList>
            <person name="Ku C."/>
            <person name="Lo W.S."/>
            <person name="Chen L.L."/>
            <person name="Kuo C.H."/>
        </authorList>
    </citation>
    <scope>NUCLEOTIDE SEQUENCE [LARGE SCALE GENOMIC DNA]</scope>
    <source>
        <strain evidence="2">B31</strain>
    </source>
</reference>
<dbReference type="STRING" id="1276258.SAPIS_v1c01950"/>
<accession>V5RIY1</accession>
<protein>
    <submittedName>
        <fullName evidence="2">Uncharacterized protein</fullName>
    </submittedName>
</protein>
<organism evidence="2 3">
    <name type="scientific">Spiroplasma apis B31</name>
    <dbReference type="NCBI Taxonomy" id="1276258"/>
    <lineage>
        <taxon>Bacteria</taxon>
        <taxon>Bacillati</taxon>
        <taxon>Mycoplasmatota</taxon>
        <taxon>Mollicutes</taxon>
        <taxon>Entomoplasmatales</taxon>
        <taxon>Spiroplasmataceae</taxon>
        <taxon>Spiroplasma</taxon>
    </lineage>
</organism>
<dbReference type="HOGENOM" id="CLU_2976981_0_0_14"/>
<sequence>MGFDRDNRRSNDRPRFNNNGRSGGGSNGPSNGRIENFEKPLMELLKSIDEKLEAILNK</sequence>
<feature type="region of interest" description="Disordered" evidence="1">
    <location>
        <begin position="1"/>
        <end position="38"/>
    </location>
</feature>
<name>V5RIY1_SPIAP</name>
<gene>
    <name evidence="2" type="ORF">SAPIS_v1c01950</name>
</gene>
<dbReference type="KEGG" id="sapi:SAPIS_v1c01950"/>
<keyword evidence="3" id="KW-1185">Reference proteome</keyword>